<keyword evidence="2" id="KW-0949">S-adenosyl-L-methionine</keyword>
<keyword evidence="3" id="KW-0819">tRNA processing</keyword>
<dbReference type="SUPFAM" id="SSF53335">
    <property type="entry name" value="S-adenosyl-L-methionine-dependent methyltransferases"/>
    <property type="match status" value="1"/>
</dbReference>
<protein>
    <submittedName>
        <fullName evidence="5">Methyltransferase</fullName>
    </submittedName>
</protein>
<evidence type="ECO:0000256" key="2">
    <source>
        <dbReference type="ARBA" id="ARBA00022691"/>
    </source>
</evidence>
<keyword evidence="1 5" id="KW-0808">Transferase</keyword>
<dbReference type="GO" id="GO:0030488">
    <property type="term" value="P:tRNA methylation"/>
    <property type="evidence" value="ECO:0007669"/>
    <property type="project" value="TreeGrafter"/>
</dbReference>
<dbReference type="STRING" id="1358809.S7W903"/>
<evidence type="ECO:0000313" key="6">
    <source>
        <dbReference type="Proteomes" id="UP000014978"/>
    </source>
</evidence>
<dbReference type="InterPro" id="IPR056743">
    <property type="entry name" value="TRM5-TYW2-like_MTfase"/>
</dbReference>
<dbReference type="InterPro" id="IPR029063">
    <property type="entry name" value="SAM-dependent_MTases_sf"/>
</dbReference>
<feature type="domain" description="SAM-dependent methyltransferase TRM5/TYW2-type" evidence="4">
    <location>
        <begin position="62"/>
        <end position="313"/>
    </location>
</feature>
<dbReference type="InterPro" id="IPR030382">
    <property type="entry name" value="MeTrfase_TRM5/TYW2"/>
</dbReference>
<keyword evidence="5" id="KW-0489">Methyltransferase</keyword>
<evidence type="ECO:0000256" key="1">
    <source>
        <dbReference type="ARBA" id="ARBA00022679"/>
    </source>
</evidence>
<keyword evidence="6" id="KW-1185">Reference proteome</keyword>
<dbReference type="PANTHER" id="PTHR23245">
    <property type="entry name" value="TRNA METHYLTRANSFERASE"/>
    <property type="match status" value="1"/>
</dbReference>
<evidence type="ECO:0000313" key="5">
    <source>
        <dbReference type="EMBL" id="EPR79400.1"/>
    </source>
</evidence>
<dbReference type="OrthoDB" id="2387925at2759"/>
<dbReference type="Pfam" id="PF02475">
    <property type="entry name" value="TRM5-TYW2_MTfase"/>
    <property type="match status" value="1"/>
</dbReference>
<dbReference type="AlphaFoldDB" id="S7W903"/>
<dbReference type="Gene3D" id="3.40.50.150">
    <property type="entry name" value="Vaccinia Virus protein VP39"/>
    <property type="match status" value="1"/>
</dbReference>
<dbReference type="Proteomes" id="UP000014978">
    <property type="component" value="Unassembled WGS sequence"/>
</dbReference>
<organism evidence="5 6">
    <name type="scientific">Spraguea lophii (strain 42_110)</name>
    <name type="common">Microsporidian parasite</name>
    <dbReference type="NCBI Taxonomy" id="1358809"/>
    <lineage>
        <taxon>Eukaryota</taxon>
        <taxon>Fungi</taxon>
        <taxon>Fungi incertae sedis</taxon>
        <taxon>Microsporidia</taxon>
        <taxon>Spragueidae</taxon>
        <taxon>Spraguea</taxon>
    </lineage>
</organism>
<comment type="caution">
    <text evidence="5">The sequence shown here is derived from an EMBL/GenBank/DDBJ whole genome shotgun (WGS) entry which is preliminary data.</text>
</comment>
<evidence type="ECO:0000259" key="4">
    <source>
        <dbReference type="PROSITE" id="PS51684"/>
    </source>
</evidence>
<name>S7W903_SPRLO</name>
<evidence type="ECO:0000256" key="3">
    <source>
        <dbReference type="ARBA" id="ARBA00022694"/>
    </source>
</evidence>
<gene>
    <name evidence="5" type="ORF">SLOPH_1351</name>
</gene>
<proteinExistence type="predicted"/>
<dbReference type="HOGENOM" id="CLU_886155_0_0_1"/>
<dbReference type="InParanoid" id="S7W903"/>
<dbReference type="EMBL" id="ATCN01000271">
    <property type="protein sequence ID" value="EPR79400.1"/>
    <property type="molecule type" value="Genomic_DNA"/>
</dbReference>
<accession>S7W903</accession>
<reference evidence="6" key="1">
    <citation type="journal article" date="2013" name="PLoS Genet.">
        <title>The genome of Spraguea lophii and the basis of host-microsporidian interactions.</title>
        <authorList>
            <person name="Campbell S.E."/>
            <person name="Williams T.A."/>
            <person name="Yousuf A."/>
            <person name="Soanes D.M."/>
            <person name="Paszkiewicz K.H."/>
            <person name="Williams B.A.P."/>
        </authorList>
    </citation>
    <scope>NUCLEOTIDE SEQUENCE [LARGE SCALE GENOMIC DNA]</scope>
    <source>
        <strain evidence="6">42_110</strain>
    </source>
</reference>
<dbReference type="PROSITE" id="PS51684">
    <property type="entry name" value="SAM_MT_TRM5_TYW2"/>
    <property type="match status" value="1"/>
</dbReference>
<dbReference type="GO" id="GO:0008175">
    <property type="term" value="F:tRNA methyltransferase activity"/>
    <property type="evidence" value="ECO:0007669"/>
    <property type="project" value="TreeGrafter"/>
</dbReference>
<sequence>MYFLVIDHKDHAKVSCLDILLSNEYIDTNRKDKIAFLVSKKVKFDFPTFYTSSYLEISTLKYEKYGKFLLINRQLHSIELKFLQKNYDLIMEKKFIEGEKRVPTHVIIYERKPTLAIEKQFGITFQWDPKLTMFSKGNINERNRMGEIGQKDYIKIFNNNDRKDTNFIFLDMFTGIGYFTIPYLKNNPLAKAIVCDINTNSITALKNNIKLNKISNDIMIHNGDCKEIIKPNIADRISMGLIPDCSHRLPQAMIACKNEGIIHYHTLSQYNYKEVIQNIAKENLIEYNIIKIVKVKEYSPKNQHIVVDIQIFKK</sequence>
<dbReference type="GO" id="GO:0005737">
    <property type="term" value="C:cytoplasm"/>
    <property type="evidence" value="ECO:0007669"/>
    <property type="project" value="TreeGrafter"/>
</dbReference>
<dbReference type="VEuPathDB" id="MicrosporidiaDB:SLOPH_1351"/>